<evidence type="ECO:0000256" key="1">
    <source>
        <dbReference type="ARBA" id="ARBA00004141"/>
    </source>
</evidence>
<evidence type="ECO:0000313" key="15">
    <source>
        <dbReference type="Proteomes" id="UP001157418"/>
    </source>
</evidence>
<keyword evidence="15" id="KW-1185">Reference proteome</keyword>
<keyword evidence="6 13" id="KW-0812">Transmembrane</keyword>
<protein>
    <recommendedName>
        <fullName evidence="3">Glycerophosphocholine acyltransferase 1</fullName>
    </recommendedName>
</protein>
<evidence type="ECO:0000256" key="3">
    <source>
        <dbReference type="ARBA" id="ARBA00019082"/>
    </source>
</evidence>
<dbReference type="GO" id="GO:0016020">
    <property type="term" value="C:membrane"/>
    <property type="evidence" value="ECO:0007669"/>
    <property type="project" value="UniProtKB-SubCell"/>
</dbReference>
<evidence type="ECO:0000256" key="12">
    <source>
        <dbReference type="ARBA" id="ARBA00023315"/>
    </source>
</evidence>
<reference evidence="14 15" key="1">
    <citation type="submission" date="2022-01" db="EMBL/GenBank/DDBJ databases">
        <authorList>
            <person name="Xiong W."/>
            <person name="Schranz E."/>
        </authorList>
    </citation>
    <scope>NUCLEOTIDE SEQUENCE [LARGE SCALE GENOMIC DNA]</scope>
</reference>
<evidence type="ECO:0000256" key="7">
    <source>
        <dbReference type="ARBA" id="ARBA00022989"/>
    </source>
</evidence>
<evidence type="ECO:0000256" key="6">
    <source>
        <dbReference type="ARBA" id="ARBA00022692"/>
    </source>
</evidence>
<dbReference type="InterPro" id="IPR021261">
    <property type="entry name" value="GPCAT"/>
</dbReference>
<keyword evidence="8" id="KW-0443">Lipid metabolism</keyword>
<keyword evidence="12" id="KW-0012">Acyltransferase</keyword>
<sequence>MTDDGGVAYYESWRRVKEKGGVEMIYCFLRLSVPHRLRFFSNPNPTAHFFIYYYSISPDTSQSKAEKDLKEYNHYNKTSNKTKKEKKTCRALKRRMIINRMASVSRSEAEVKRSIQESCSNERENEGDLVKTSCYSFLWVSFGFGGFCFILGARPQDIRYVYCLIYVTFFHFDGFTIDIKMGITFWATSMGIDRWRCSLVFSSVDKLVSVPIHLLPGVVFFTIRWWDPAFFEAMHPEGNCNESFMALCGKQIIPVDMAVYCPLNCLQSLAGVVLSDSVNVLRRQRELSKKAQKANNCVWELSGLLGDQNLSATVWNGGSFLLEVMPRQVVLKEKRKQNVVQPVEENHQQDLDHEKNRVKNPRSVAFAIARLGACTTTTTALLLVSDSWGFVLGIKFGVKIIEFIFSCGDDRLGFLLGAM</sequence>
<organism evidence="14 15">
    <name type="scientific">Lactuca virosa</name>
    <dbReference type="NCBI Taxonomy" id="75947"/>
    <lineage>
        <taxon>Eukaryota</taxon>
        <taxon>Viridiplantae</taxon>
        <taxon>Streptophyta</taxon>
        <taxon>Embryophyta</taxon>
        <taxon>Tracheophyta</taxon>
        <taxon>Spermatophyta</taxon>
        <taxon>Magnoliopsida</taxon>
        <taxon>eudicotyledons</taxon>
        <taxon>Gunneridae</taxon>
        <taxon>Pentapetalae</taxon>
        <taxon>asterids</taxon>
        <taxon>campanulids</taxon>
        <taxon>Asterales</taxon>
        <taxon>Asteraceae</taxon>
        <taxon>Cichorioideae</taxon>
        <taxon>Cichorieae</taxon>
        <taxon>Lactucinae</taxon>
        <taxon>Lactuca</taxon>
    </lineage>
</organism>
<dbReference type="PANTHER" id="PTHR31201">
    <property type="entry name" value="OS01G0585100 PROTEIN"/>
    <property type="match status" value="1"/>
</dbReference>
<feature type="transmembrane region" description="Helical" evidence="13">
    <location>
        <begin position="160"/>
        <end position="187"/>
    </location>
</feature>
<name>A0AAU9MF22_9ASTR</name>
<evidence type="ECO:0000256" key="11">
    <source>
        <dbReference type="ARBA" id="ARBA00023264"/>
    </source>
</evidence>
<accession>A0AAU9MF22</accession>
<evidence type="ECO:0000256" key="2">
    <source>
        <dbReference type="ARBA" id="ARBA00006675"/>
    </source>
</evidence>
<proteinExistence type="inferred from homology"/>
<keyword evidence="5" id="KW-0808">Transferase</keyword>
<evidence type="ECO:0000256" key="13">
    <source>
        <dbReference type="SAM" id="Phobius"/>
    </source>
</evidence>
<dbReference type="Proteomes" id="UP001157418">
    <property type="component" value="Unassembled WGS sequence"/>
</dbReference>
<dbReference type="PANTHER" id="PTHR31201:SF1">
    <property type="entry name" value="GLYCEROPHOSPHOCHOLINE ACYLTRANSFERASE 1"/>
    <property type="match status" value="1"/>
</dbReference>
<gene>
    <name evidence="14" type="ORF">LVIROSA_LOCUS12414</name>
</gene>
<comment type="subcellular location">
    <subcellularLocation>
        <location evidence="1">Membrane</location>
        <topology evidence="1">Multi-pass membrane protein</topology>
    </subcellularLocation>
</comment>
<evidence type="ECO:0000256" key="9">
    <source>
        <dbReference type="ARBA" id="ARBA00023136"/>
    </source>
</evidence>
<comment type="similarity">
    <text evidence="2">Belongs to the GPC1 family.</text>
</comment>
<keyword evidence="9 13" id="KW-0472">Membrane</keyword>
<evidence type="ECO:0000256" key="10">
    <source>
        <dbReference type="ARBA" id="ARBA00023209"/>
    </source>
</evidence>
<comment type="caution">
    <text evidence="14">The sequence shown here is derived from an EMBL/GenBank/DDBJ whole genome shotgun (WGS) entry which is preliminary data.</text>
</comment>
<evidence type="ECO:0000256" key="8">
    <source>
        <dbReference type="ARBA" id="ARBA00023098"/>
    </source>
</evidence>
<evidence type="ECO:0000313" key="14">
    <source>
        <dbReference type="EMBL" id="CAH1425262.1"/>
    </source>
</evidence>
<feature type="transmembrane region" description="Helical" evidence="13">
    <location>
        <begin position="135"/>
        <end position="153"/>
    </location>
</feature>
<keyword evidence="10" id="KW-0594">Phospholipid biosynthesis</keyword>
<keyword evidence="7 13" id="KW-1133">Transmembrane helix</keyword>
<dbReference type="GO" id="GO:0006656">
    <property type="term" value="P:phosphatidylcholine biosynthetic process"/>
    <property type="evidence" value="ECO:0007669"/>
    <property type="project" value="TreeGrafter"/>
</dbReference>
<evidence type="ECO:0000256" key="4">
    <source>
        <dbReference type="ARBA" id="ARBA00022516"/>
    </source>
</evidence>
<keyword evidence="11" id="KW-1208">Phospholipid metabolism</keyword>
<evidence type="ECO:0000256" key="5">
    <source>
        <dbReference type="ARBA" id="ARBA00022679"/>
    </source>
</evidence>
<keyword evidence="4" id="KW-0444">Lipid biosynthesis</keyword>
<dbReference type="AlphaFoldDB" id="A0AAU9MF22"/>
<dbReference type="GO" id="GO:0016746">
    <property type="term" value="F:acyltransferase activity"/>
    <property type="evidence" value="ECO:0007669"/>
    <property type="project" value="UniProtKB-KW"/>
</dbReference>
<dbReference type="EMBL" id="CAKMRJ010002223">
    <property type="protein sequence ID" value="CAH1425262.1"/>
    <property type="molecule type" value="Genomic_DNA"/>
</dbReference>